<accession>A0A699I9C8</accession>
<gene>
    <name evidence="2" type="ORF">Tci_482637</name>
</gene>
<protein>
    <submittedName>
        <fullName evidence="2">Uncharacterized protein</fullName>
    </submittedName>
</protein>
<evidence type="ECO:0000313" key="2">
    <source>
        <dbReference type="EMBL" id="GEZ10664.1"/>
    </source>
</evidence>
<name>A0A699I9C8_TANCI</name>
<proteinExistence type="predicted"/>
<reference evidence="2" key="1">
    <citation type="journal article" date="2019" name="Sci. Rep.">
        <title>Draft genome of Tanacetum cinerariifolium, the natural source of mosquito coil.</title>
        <authorList>
            <person name="Yamashiro T."/>
            <person name="Shiraishi A."/>
            <person name="Satake H."/>
            <person name="Nakayama K."/>
        </authorList>
    </citation>
    <scope>NUCLEOTIDE SEQUENCE</scope>
</reference>
<feature type="non-terminal residue" evidence="2">
    <location>
        <position position="1"/>
    </location>
</feature>
<evidence type="ECO:0000256" key="1">
    <source>
        <dbReference type="SAM" id="MobiDB-lite"/>
    </source>
</evidence>
<dbReference type="AlphaFoldDB" id="A0A699I9C8"/>
<feature type="region of interest" description="Disordered" evidence="1">
    <location>
        <begin position="78"/>
        <end position="114"/>
    </location>
</feature>
<comment type="caution">
    <text evidence="2">The sequence shown here is derived from an EMBL/GenBank/DDBJ whole genome shotgun (WGS) entry which is preliminary data.</text>
</comment>
<organism evidence="2">
    <name type="scientific">Tanacetum cinerariifolium</name>
    <name type="common">Dalmatian daisy</name>
    <name type="synonym">Chrysanthemum cinerariifolium</name>
    <dbReference type="NCBI Taxonomy" id="118510"/>
    <lineage>
        <taxon>Eukaryota</taxon>
        <taxon>Viridiplantae</taxon>
        <taxon>Streptophyta</taxon>
        <taxon>Embryophyta</taxon>
        <taxon>Tracheophyta</taxon>
        <taxon>Spermatophyta</taxon>
        <taxon>Magnoliopsida</taxon>
        <taxon>eudicotyledons</taxon>
        <taxon>Gunneridae</taxon>
        <taxon>Pentapetalae</taxon>
        <taxon>asterids</taxon>
        <taxon>campanulids</taxon>
        <taxon>Asterales</taxon>
        <taxon>Asteraceae</taxon>
        <taxon>Asteroideae</taxon>
        <taxon>Anthemideae</taxon>
        <taxon>Anthemidinae</taxon>
        <taxon>Tanacetum</taxon>
    </lineage>
</organism>
<feature type="compositionally biased region" description="Basic and acidic residues" evidence="1">
    <location>
        <begin position="99"/>
        <end position="113"/>
    </location>
</feature>
<dbReference type="EMBL" id="BKCJ010241477">
    <property type="protein sequence ID" value="GEZ10664.1"/>
    <property type="molecule type" value="Genomic_DNA"/>
</dbReference>
<sequence length="226" mass="24610">SGPTWLFDIDTLIKTMNYQPVTAGNQSNPSACVQEQFDAEKAGEESVQQYVLFHVWSSGSTNPQNTDGDAAFEVKEPEFEGRKPQSEVHVSPSSSAQTTKHDDKTKREPKGKSLVESLTGYRNLSAEFKDFSNDSNNEVNAADTPVPAVGQILTNSTNTFSACGPSNAVVSPTHGKSSHMDSSQYLNDLNIPELEDITYSDDEEDVGAEADLNIKFKGGLLGYIMY</sequence>